<evidence type="ECO:0000313" key="3">
    <source>
        <dbReference type="Proteomes" id="UP001589865"/>
    </source>
</evidence>
<gene>
    <name evidence="2" type="ORF">ACFFGY_02905</name>
</gene>
<proteinExistence type="predicted"/>
<name>A0ABV6JN83_9PROT</name>
<comment type="caution">
    <text evidence="2">The sequence shown here is derived from an EMBL/GenBank/DDBJ whole genome shotgun (WGS) entry which is preliminary data.</text>
</comment>
<organism evidence="2 3">
    <name type="scientific">Roseomonas elaeocarpi</name>
    <dbReference type="NCBI Taxonomy" id="907779"/>
    <lineage>
        <taxon>Bacteria</taxon>
        <taxon>Pseudomonadati</taxon>
        <taxon>Pseudomonadota</taxon>
        <taxon>Alphaproteobacteria</taxon>
        <taxon>Acetobacterales</taxon>
        <taxon>Roseomonadaceae</taxon>
        <taxon>Roseomonas</taxon>
    </lineage>
</organism>
<dbReference type="PROSITE" id="PS51186">
    <property type="entry name" value="GNAT"/>
    <property type="match status" value="1"/>
</dbReference>
<feature type="domain" description="N-acetyltransferase" evidence="1">
    <location>
        <begin position="11"/>
        <end position="163"/>
    </location>
</feature>
<dbReference type="Proteomes" id="UP001589865">
    <property type="component" value="Unassembled WGS sequence"/>
</dbReference>
<protein>
    <submittedName>
        <fullName evidence="2">GNAT family N-acetyltransferase</fullName>
        <ecNumber evidence="2">2.3.-.-</ecNumber>
    </submittedName>
</protein>
<dbReference type="Gene3D" id="3.40.630.30">
    <property type="match status" value="1"/>
</dbReference>
<dbReference type="PANTHER" id="PTHR43792">
    <property type="entry name" value="GNAT FAMILY, PUTATIVE (AFU_ORTHOLOGUE AFUA_3G00765)-RELATED-RELATED"/>
    <property type="match status" value="1"/>
</dbReference>
<dbReference type="SUPFAM" id="SSF55729">
    <property type="entry name" value="Acyl-CoA N-acyltransferases (Nat)"/>
    <property type="match status" value="1"/>
</dbReference>
<dbReference type="GO" id="GO:0016746">
    <property type="term" value="F:acyltransferase activity"/>
    <property type="evidence" value="ECO:0007669"/>
    <property type="project" value="UniProtKB-KW"/>
</dbReference>
<dbReference type="RefSeq" id="WP_377042873.1">
    <property type="nucleotide sequence ID" value="NZ_JBHLUN010000002.1"/>
</dbReference>
<dbReference type="InterPro" id="IPR000182">
    <property type="entry name" value="GNAT_dom"/>
</dbReference>
<keyword evidence="3" id="KW-1185">Reference proteome</keyword>
<keyword evidence="2" id="KW-0808">Transferase</keyword>
<accession>A0ABV6JN83</accession>
<dbReference type="Pfam" id="PF13302">
    <property type="entry name" value="Acetyltransf_3"/>
    <property type="match status" value="1"/>
</dbReference>
<keyword evidence="2" id="KW-0012">Acyltransferase</keyword>
<sequence>MFPDAFQTPRLLLRPLAPDDAQPIFDGYAQDPEVSRYLTWRPHTAIEQTRAYIEACMASSAIRTYALLRRDNGQLVGAFDLRQQSPTGLSYGYVLARQAWGSGLMTEVLRHAVDWALAQPSIWRIGSVCDVENGASARVMEKAGLVREGVLRRWLVCPNLGDEPRDCVSYARVR</sequence>
<dbReference type="EMBL" id="JBHLUN010000002">
    <property type="protein sequence ID" value="MFC0407181.1"/>
    <property type="molecule type" value="Genomic_DNA"/>
</dbReference>
<dbReference type="InterPro" id="IPR016181">
    <property type="entry name" value="Acyl_CoA_acyltransferase"/>
</dbReference>
<reference evidence="2 3" key="1">
    <citation type="submission" date="2024-09" db="EMBL/GenBank/DDBJ databases">
        <authorList>
            <person name="Sun Q."/>
            <person name="Mori K."/>
        </authorList>
    </citation>
    <scope>NUCLEOTIDE SEQUENCE [LARGE SCALE GENOMIC DNA]</scope>
    <source>
        <strain evidence="2 3">TBRC 5777</strain>
    </source>
</reference>
<dbReference type="EC" id="2.3.-.-" evidence="2"/>
<evidence type="ECO:0000313" key="2">
    <source>
        <dbReference type="EMBL" id="MFC0407181.1"/>
    </source>
</evidence>
<dbReference type="InterPro" id="IPR051531">
    <property type="entry name" value="N-acetyltransferase"/>
</dbReference>
<evidence type="ECO:0000259" key="1">
    <source>
        <dbReference type="PROSITE" id="PS51186"/>
    </source>
</evidence>